<evidence type="ECO:0000313" key="4">
    <source>
        <dbReference type="Proteomes" id="UP000708208"/>
    </source>
</evidence>
<dbReference type="PANTHER" id="PTHR24559">
    <property type="entry name" value="TRANSPOSON TY3-I GAG-POL POLYPROTEIN"/>
    <property type="match status" value="1"/>
</dbReference>
<feature type="compositionally biased region" description="Basic and acidic residues" evidence="1">
    <location>
        <begin position="311"/>
        <end position="321"/>
    </location>
</feature>
<gene>
    <name evidence="3" type="ORF">AFUS01_LOCUS9013</name>
</gene>
<feature type="region of interest" description="Disordered" evidence="1">
    <location>
        <begin position="706"/>
        <end position="759"/>
    </location>
</feature>
<feature type="region of interest" description="Disordered" evidence="1">
    <location>
        <begin position="461"/>
        <end position="485"/>
    </location>
</feature>
<name>A0A8J2NSQ5_9HEXA</name>
<reference evidence="3" key="1">
    <citation type="submission" date="2021-06" db="EMBL/GenBank/DDBJ databases">
        <authorList>
            <person name="Hodson N. C."/>
            <person name="Mongue J. A."/>
            <person name="Jaron S. K."/>
        </authorList>
    </citation>
    <scope>NUCLEOTIDE SEQUENCE</scope>
</reference>
<dbReference type="OrthoDB" id="8041546at2759"/>
<feature type="region of interest" description="Disordered" evidence="1">
    <location>
        <begin position="311"/>
        <end position="340"/>
    </location>
</feature>
<keyword evidence="2" id="KW-1133">Transmembrane helix</keyword>
<feature type="compositionally biased region" description="Low complexity" evidence="1">
    <location>
        <begin position="378"/>
        <end position="393"/>
    </location>
</feature>
<keyword evidence="4" id="KW-1185">Reference proteome</keyword>
<feature type="region of interest" description="Disordered" evidence="1">
    <location>
        <begin position="971"/>
        <end position="996"/>
    </location>
</feature>
<feature type="region of interest" description="Disordered" evidence="1">
    <location>
        <begin position="526"/>
        <end position="588"/>
    </location>
</feature>
<feature type="transmembrane region" description="Helical" evidence="2">
    <location>
        <begin position="51"/>
        <end position="70"/>
    </location>
</feature>
<evidence type="ECO:0000256" key="1">
    <source>
        <dbReference type="SAM" id="MobiDB-lite"/>
    </source>
</evidence>
<dbReference type="InterPro" id="IPR053134">
    <property type="entry name" value="RNA-dir_DNA_polymerase"/>
</dbReference>
<dbReference type="AlphaFoldDB" id="A0A8J2NSQ5"/>
<keyword evidence="2" id="KW-0812">Transmembrane</keyword>
<organism evidence="3 4">
    <name type="scientific">Allacma fusca</name>
    <dbReference type="NCBI Taxonomy" id="39272"/>
    <lineage>
        <taxon>Eukaryota</taxon>
        <taxon>Metazoa</taxon>
        <taxon>Ecdysozoa</taxon>
        <taxon>Arthropoda</taxon>
        <taxon>Hexapoda</taxon>
        <taxon>Collembola</taxon>
        <taxon>Symphypleona</taxon>
        <taxon>Sminthuridae</taxon>
        <taxon>Allacma</taxon>
    </lineage>
</organism>
<feature type="compositionally biased region" description="Low complexity" evidence="1">
    <location>
        <begin position="536"/>
        <end position="552"/>
    </location>
</feature>
<dbReference type="Proteomes" id="UP000708208">
    <property type="component" value="Unassembled WGS sequence"/>
</dbReference>
<dbReference type="PANTHER" id="PTHR24559:SF444">
    <property type="entry name" value="REVERSE TRANSCRIPTASE DOMAIN-CONTAINING PROTEIN"/>
    <property type="match status" value="1"/>
</dbReference>
<evidence type="ECO:0000256" key="2">
    <source>
        <dbReference type="SAM" id="Phobius"/>
    </source>
</evidence>
<feature type="region of interest" description="Disordered" evidence="1">
    <location>
        <begin position="377"/>
        <end position="430"/>
    </location>
</feature>
<keyword evidence="2" id="KW-0472">Membrane</keyword>
<feature type="transmembrane region" description="Helical" evidence="2">
    <location>
        <begin position="141"/>
        <end position="162"/>
    </location>
</feature>
<comment type="caution">
    <text evidence="3">The sequence shown here is derived from an EMBL/GenBank/DDBJ whole genome shotgun (WGS) entry which is preliminary data.</text>
</comment>
<proteinExistence type="predicted"/>
<dbReference type="EMBL" id="CAJVCH010063831">
    <property type="protein sequence ID" value="CAG7719703.1"/>
    <property type="molecule type" value="Genomic_DNA"/>
</dbReference>
<feature type="transmembrane region" description="Helical" evidence="2">
    <location>
        <begin position="182"/>
        <end position="205"/>
    </location>
</feature>
<accession>A0A8J2NSQ5</accession>
<sequence length="1046" mass="117681">MEPILKPAILKELERIFNVGDLIQVNPYSWNRDVNLPESVISKIRLALWKMNCLVTLVHPIFVTVRWAQINGDATQSIATKVYMQFAIAVFIIGLVMEMVNVFKREEFITLVRHTLQFLKKYKADTLNSTVRRRWTKINLVSLRFIRVAITLNGSLIALNGLLRPTSPEFVASLWPHGSIPIVVRILSTLIFAVYIFNAWALVVFMPSIVSNFALSLRIVLVELRSDDELGVVNFPPVVIDTGDKKPFHKYSYRLAHLEKQVLDELVERNLKLGVIEPCVSPYNSQVFVVPKKRDEHGNLQHRVCVDLRELNDQKQDQEKRQPRRVRQSSPSTLSFDLGEELPENPIPLLDLLQNQVPAIHKWLPVAAIIQEEIDAARSPQRSQPRSTQQSSQEEFIPSKSTAREVARSQVRKTARSGLETSAQVQPGVPILDSQDGTIICRNGHELILPPLEPPNMLENPRSITAPEGARRGQPNTKKAVPPKVREEPYSQLTKYYRGQASIEFQLIPTGAETADLVTKQRPQALPIPEEFVQPSVTKSGTDSGSKTSLGDRYVSVSSTASGLETGPANRAKESDTPSSLNDARSDYFCPETQHSSATFLKYRDSRQNIPLNTLAKLQGSPTAASTPLEGRRNYEGLPDPLEENDRPRIFTHANGDCSPNLFEQRMDYSPFRMPLTNPFSARAETAVPTSSLVKITPTKIESSKDSIPLRKKGPGKTKIFDQNEENINPRDNTRNSGTEKAVRNHMGNSQEEPAPEGRIAETPVSKEGVTAIPGKSKMRTKLSNDPTLDFLLEESVSAARFYGCSPTVTYQAQLCRVKTEFRDNIIPTDTVLDRYRKEFFDTYLELAKWEVHRGLRIQLYDLKRRPRNLPDYSPALLGDDLEGLRSYKLPEWDRFRALHRVLTLRPDDLPKKFCISCGPAERCNTPEEVCLKGKSALEERDREGQVILDALEFFAGKEAHWGSTKIKSEAKPTTIEVDDLEPPSGSNSTDTAQDDCETEAWVIRGEAMSIHRENPWAQCALCLVKTPTLASLVEHMKSHAESESD</sequence>
<evidence type="ECO:0000313" key="3">
    <source>
        <dbReference type="EMBL" id="CAG7719703.1"/>
    </source>
</evidence>
<feature type="transmembrane region" description="Helical" evidence="2">
    <location>
        <begin position="82"/>
        <end position="103"/>
    </location>
</feature>
<protein>
    <submittedName>
        <fullName evidence="3">Uncharacterized protein</fullName>
    </submittedName>
</protein>